<dbReference type="AlphaFoldDB" id="A0A8S9Z5P8"/>
<dbReference type="Proteomes" id="UP000822476">
    <property type="component" value="Unassembled WGS sequence"/>
</dbReference>
<dbReference type="EMBL" id="JTDE01000587">
    <property type="protein sequence ID" value="KAF7260846.1"/>
    <property type="molecule type" value="Genomic_DNA"/>
</dbReference>
<protein>
    <submittedName>
        <fullName evidence="1">Uncharacterized protein</fullName>
    </submittedName>
</protein>
<reference evidence="1" key="1">
    <citation type="submission" date="2019-07" db="EMBL/GenBank/DDBJ databases">
        <title>Annotation for the trematode Paragonimus miyazaki's.</title>
        <authorList>
            <person name="Choi Y.-J."/>
        </authorList>
    </citation>
    <scope>NUCLEOTIDE SEQUENCE</scope>
    <source>
        <strain evidence="1">Japan</strain>
    </source>
</reference>
<comment type="caution">
    <text evidence="1">The sequence shown here is derived from an EMBL/GenBank/DDBJ whole genome shotgun (WGS) entry which is preliminary data.</text>
</comment>
<sequence length="104" mass="12244">MSSQFCETMKTAALVKDPYDIMHKVSISVISKNSVHLKVSQYNVTWILLHSKNCVVFNHCLRLKIFEIIVQQSCTPWWISHFLSFKNRKQFILQVFRYHGVGLK</sequence>
<keyword evidence="2" id="KW-1185">Reference proteome</keyword>
<accession>A0A8S9Z5P8</accession>
<evidence type="ECO:0000313" key="2">
    <source>
        <dbReference type="Proteomes" id="UP000822476"/>
    </source>
</evidence>
<organism evidence="1 2">
    <name type="scientific">Paragonimus skrjabini miyazakii</name>
    <dbReference type="NCBI Taxonomy" id="59628"/>
    <lineage>
        <taxon>Eukaryota</taxon>
        <taxon>Metazoa</taxon>
        <taxon>Spiralia</taxon>
        <taxon>Lophotrochozoa</taxon>
        <taxon>Platyhelminthes</taxon>
        <taxon>Trematoda</taxon>
        <taxon>Digenea</taxon>
        <taxon>Plagiorchiida</taxon>
        <taxon>Troglotremata</taxon>
        <taxon>Troglotrematidae</taxon>
        <taxon>Paragonimus</taxon>
    </lineage>
</organism>
<evidence type="ECO:0000313" key="1">
    <source>
        <dbReference type="EMBL" id="KAF7260846.1"/>
    </source>
</evidence>
<gene>
    <name evidence="1" type="ORF">EG68_02260</name>
</gene>
<name>A0A8S9Z5P8_9TREM</name>
<proteinExistence type="predicted"/>